<dbReference type="Pfam" id="PF01464">
    <property type="entry name" value="SLT"/>
    <property type="match status" value="1"/>
</dbReference>
<dbReference type="PANTHER" id="PTHR37423:SF2">
    <property type="entry name" value="MEMBRANE-BOUND LYTIC MUREIN TRANSGLYCOSYLASE C"/>
    <property type="match status" value="1"/>
</dbReference>
<gene>
    <name evidence="3" type="ORF">ISP25_18300</name>
</gene>
<dbReference type="PANTHER" id="PTHR37423">
    <property type="entry name" value="SOLUBLE LYTIC MUREIN TRANSGLYCOSYLASE-RELATED"/>
    <property type="match status" value="1"/>
</dbReference>
<comment type="caution">
    <text evidence="3">The sequence shown here is derived from an EMBL/GenBank/DDBJ whole genome shotgun (WGS) entry which is preliminary data.</text>
</comment>
<accession>A0ABW8J9Y3</accession>
<reference evidence="3 4" key="1">
    <citation type="submission" date="2020-10" db="EMBL/GenBank/DDBJ databases">
        <title>Phylogeny of dyella-like bacteria.</title>
        <authorList>
            <person name="Fu J."/>
        </authorList>
    </citation>
    <scope>NUCLEOTIDE SEQUENCE [LARGE SCALE GENOMIC DNA]</scope>
    <source>
        <strain evidence="3 4">KACC 19113</strain>
    </source>
</reference>
<name>A0ABW8J9Y3_9GAMM</name>
<evidence type="ECO:0000313" key="4">
    <source>
        <dbReference type="Proteomes" id="UP001620339"/>
    </source>
</evidence>
<dbReference type="Gene3D" id="1.10.530.10">
    <property type="match status" value="1"/>
</dbReference>
<dbReference type="SUPFAM" id="SSF53955">
    <property type="entry name" value="Lysozyme-like"/>
    <property type="match status" value="1"/>
</dbReference>
<sequence>MFEAVRHRGNAGRPDPGSPTTSMILARIALGCALLAAFWLPKAHASTLYRCTGASGEVAYTTSTVGFRGCSRIAGAQGPALRRAVAKPAASLSGVTGRVYSASIDRLPLASLAQVTSEVFTTARPASEGMRGVAAAEAMPKTNSAADSGPGANPAQDQQTRHYIETHYYKVVHADGSVYFGDSIPMRQNGDVLTKNVLMILTCIACDLHSNIHWDTVHLNTADYADAIQLASRESGVDEAFIRAIIHAESAFNPRVQSIKGAQGLMQLMPGTAVSMGVLDAFDPSQNIRGGARYLALLLRTFNGNKHLAAAAYNAGPGAVEKYNGVPPYAETQVYVERVDTLRKRYEAKLHEPQAERSG</sequence>
<keyword evidence="4" id="KW-1185">Reference proteome</keyword>
<dbReference type="InterPro" id="IPR023346">
    <property type="entry name" value="Lysozyme-like_dom_sf"/>
</dbReference>
<dbReference type="InterPro" id="IPR008258">
    <property type="entry name" value="Transglycosylase_SLT_dom_1"/>
</dbReference>
<dbReference type="InterPro" id="IPR000189">
    <property type="entry name" value="Transglyc_AS"/>
</dbReference>
<dbReference type="EMBL" id="JADIKK010000008">
    <property type="protein sequence ID" value="MFK2879023.1"/>
    <property type="molecule type" value="Genomic_DNA"/>
</dbReference>
<organism evidence="3 4">
    <name type="scientific">Rhodanobacter hydrolyticus</name>
    <dbReference type="NCBI Taxonomy" id="2250595"/>
    <lineage>
        <taxon>Bacteria</taxon>
        <taxon>Pseudomonadati</taxon>
        <taxon>Pseudomonadota</taxon>
        <taxon>Gammaproteobacteria</taxon>
        <taxon>Lysobacterales</taxon>
        <taxon>Rhodanobacteraceae</taxon>
        <taxon>Rhodanobacter</taxon>
    </lineage>
</organism>
<comment type="similarity">
    <text evidence="1">Belongs to the transglycosylase Slt family.</text>
</comment>
<feature type="domain" description="Transglycosylase SLT" evidence="2">
    <location>
        <begin position="227"/>
        <end position="325"/>
    </location>
</feature>
<dbReference type="Proteomes" id="UP001620339">
    <property type="component" value="Unassembled WGS sequence"/>
</dbReference>
<protein>
    <submittedName>
        <fullName evidence="3">Lytic transglycosylase domain-containing protein</fullName>
    </submittedName>
</protein>
<dbReference type="PROSITE" id="PS00922">
    <property type="entry name" value="TRANSGLYCOSYLASE"/>
    <property type="match status" value="1"/>
</dbReference>
<dbReference type="CDD" id="cd00254">
    <property type="entry name" value="LT-like"/>
    <property type="match status" value="1"/>
</dbReference>
<evidence type="ECO:0000313" key="3">
    <source>
        <dbReference type="EMBL" id="MFK2879023.1"/>
    </source>
</evidence>
<proteinExistence type="inferred from homology"/>
<evidence type="ECO:0000256" key="1">
    <source>
        <dbReference type="ARBA" id="ARBA00007734"/>
    </source>
</evidence>
<evidence type="ECO:0000259" key="2">
    <source>
        <dbReference type="Pfam" id="PF01464"/>
    </source>
</evidence>